<name>A0A9D1U8U2_9BACT</name>
<dbReference type="GO" id="GO:0016020">
    <property type="term" value="C:membrane"/>
    <property type="evidence" value="ECO:0007669"/>
    <property type="project" value="InterPro"/>
</dbReference>
<reference evidence="2" key="1">
    <citation type="journal article" date="2021" name="PeerJ">
        <title>Extensive microbial diversity within the chicken gut microbiome revealed by metagenomics and culture.</title>
        <authorList>
            <person name="Gilroy R."/>
            <person name="Ravi A."/>
            <person name="Getino M."/>
            <person name="Pursley I."/>
            <person name="Horton D.L."/>
            <person name="Alikhan N.F."/>
            <person name="Baker D."/>
            <person name="Gharbi K."/>
            <person name="Hall N."/>
            <person name="Watson M."/>
            <person name="Adriaenssens E.M."/>
            <person name="Foster-Nyarko E."/>
            <person name="Jarju S."/>
            <person name="Secka A."/>
            <person name="Antonio M."/>
            <person name="Oren A."/>
            <person name="Chaudhuri R.R."/>
            <person name="La Ragione R."/>
            <person name="Hildebrand F."/>
            <person name="Pallen M.J."/>
        </authorList>
    </citation>
    <scope>NUCLEOTIDE SEQUENCE</scope>
    <source>
        <strain evidence="2">ChiSxjej5B17-1746</strain>
    </source>
</reference>
<feature type="transmembrane region" description="Helical" evidence="1">
    <location>
        <begin position="12"/>
        <end position="33"/>
    </location>
</feature>
<feature type="non-terminal residue" evidence="2">
    <location>
        <position position="75"/>
    </location>
</feature>
<dbReference type="GO" id="GO:0022904">
    <property type="term" value="P:respiratory electron transport chain"/>
    <property type="evidence" value="ECO:0007669"/>
    <property type="project" value="InterPro"/>
</dbReference>
<protein>
    <submittedName>
        <fullName evidence="2">Cytochrome b/b6 domain-containing protein</fullName>
    </submittedName>
</protein>
<dbReference type="EMBL" id="DXGI01000285">
    <property type="protein sequence ID" value="HIW78974.1"/>
    <property type="molecule type" value="Genomic_DNA"/>
</dbReference>
<proteinExistence type="predicted"/>
<dbReference type="Proteomes" id="UP000824264">
    <property type="component" value="Unassembled WGS sequence"/>
</dbReference>
<sequence>MKTIRRHSVSAIFMHWHNAACWILLLFTGFGLLANPFMQPVGDWWSAAWNGLFGPLGLLRLHVITGLLWIAMYAI</sequence>
<reference evidence="2" key="2">
    <citation type="submission" date="2021-04" db="EMBL/GenBank/DDBJ databases">
        <authorList>
            <person name="Gilroy R."/>
        </authorList>
    </citation>
    <scope>NUCLEOTIDE SEQUENCE</scope>
    <source>
        <strain evidence="2">ChiSxjej5B17-1746</strain>
    </source>
</reference>
<evidence type="ECO:0000313" key="3">
    <source>
        <dbReference type="Proteomes" id="UP000824264"/>
    </source>
</evidence>
<dbReference type="AlphaFoldDB" id="A0A9D1U8U2"/>
<dbReference type="SUPFAM" id="SSF81342">
    <property type="entry name" value="Transmembrane di-heme cytochromes"/>
    <property type="match status" value="1"/>
</dbReference>
<organism evidence="2 3">
    <name type="scientific">Candidatus Bilophila faecipullorum</name>
    <dbReference type="NCBI Taxonomy" id="2838482"/>
    <lineage>
        <taxon>Bacteria</taxon>
        <taxon>Pseudomonadati</taxon>
        <taxon>Thermodesulfobacteriota</taxon>
        <taxon>Desulfovibrionia</taxon>
        <taxon>Desulfovibrionales</taxon>
        <taxon>Desulfovibrionaceae</taxon>
        <taxon>Bilophila</taxon>
    </lineage>
</organism>
<keyword evidence="1" id="KW-0472">Membrane</keyword>
<evidence type="ECO:0000256" key="1">
    <source>
        <dbReference type="SAM" id="Phobius"/>
    </source>
</evidence>
<dbReference type="Gene3D" id="1.20.950.20">
    <property type="entry name" value="Transmembrane di-heme cytochromes, Chain C"/>
    <property type="match status" value="1"/>
</dbReference>
<feature type="transmembrane region" description="Helical" evidence="1">
    <location>
        <begin position="53"/>
        <end position="74"/>
    </location>
</feature>
<evidence type="ECO:0000313" key="2">
    <source>
        <dbReference type="EMBL" id="HIW78974.1"/>
    </source>
</evidence>
<keyword evidence="1" id="KW-1133">Transmembrane helix</keyword>
<dbReference type="InterPro" id="IPR016174">
    <property type="entry name" value="Di-haem_cyt_TM"/>
</dbReference>
<gene>
    <name evidence="2" type="ORF">H9874_07505</name>
</gene>
<comment type="caution">
    <text evidence="2">The sequence shown here is derived from an EMBL/GenBank/DDBJ whole genome shotgun (WGS) entry which is preliminary data.</text>
</comment>
<accession>A0A9D1U8U2</accession>
<keyword evidence="1" id="KW-0812">Transmembrane</keyword>